<organism evidence="1 2">
    <name type="scientific">Pistacia integerrima</name>
    <dbReference type="NCBI Taxonomy" id="434235"/>
    <lineage>
        <taxon>Eukaryota</taxon>
        <taxon>Viridiplantae</taxon>
        <taxon>Streptophyta</taxon>
        <taxon>Embryophyta</taxon>
        <taxon>Tracheophyta</taxon>
        <taxon>Spermatophyta</taxon>
        <taxon>Magnoliopsida</taxon>
        <taxon>eudicotyledons</taxon>
        <taxon>Gunneridae</taxon>
        <taxon>Pentapetalae</taxon>
        <taxon>rosids</taxon>
        <taxon>malvids</taxon>
        <taxon>Sapindales</taxon>
        <taxon>Anacardiaceae</taxon>
        <taxon>Pistacia</taxon>
    </lineage>
</organism>
<proteinExistence type="predicted"/>
<keyword evidence="2" id="KW-1185">Reference proteome</keyword>
<evidence type="ECO:0000313" key="1">
    <source>
        <dbReference type="EMBL" id="KAJ0038090.1"/>
    </source>
</evidence>
<comment type="caution">
    <text evidence="1">The sequence shown here is derived from an EMBL/GenBank/DDBJ whole genome shotgun (WGS) entry which is preliminary data.</text>
</comment>
<name>A0ACC0YJA3_9ROSI</name>
<sequence>MSSITFQHHLPLLPSNTSLIIAAASDNAPTVKPPNFGQIPSWLSLKTAPSSLKTPQQNQPGKVENLHLVSLSKQEKLKKARAFLEQMGDAGVSVRPYSFECLLQACSNLKSVSDGRYFHHRLRETVKNPSGFLQNSVLRMYCDCGSLVEAQKVFDEMIERTLVSWLIIISAYAEAGFFNKSFRLFSDMIESGIEPNSLVYNGLLKYLVSPCFLELGKQLHSHVLRSGLSSSVSINTAICNMYVKCGCLDDAKRVFGQMDEKDSVASTALMVGFTQAEKLKDALNLFEKMVVEGNELDEFVFSIVLKACAGLKDLNLGRQIHGFVVKLGLESDVSVGTPLVDFYVKCSSFEPACRAFERIREPSDVSWSAMICGYCQNGKFEDSVKIFKSLRSKGPVLNSWIYTNIFQACSALADFNLGGQAHADAMKNGVISYLYGESALVSMYSRCGRLDYATQAFELIDAPDTVAWTAIISEDLSASLPERKEQLLDHSERLAISFGLISTPTNAPIVIFKNLRACKDCHDFAKHVSAVTGRKIVVRDASRFHHFHSGQCSCNDYW</sequence>
<protein>
    <submittedName>
        <fullName evidence="1">Uncharacterized protein</fullName>
    </submittedName>
</protein>
<gene>
    <name evidence="1" type="ORF">Pint_23813</name>
</gene>
<dbReference type="EMBL" id="CM047741">
    <property type="protein sequence ID" value="KAJ0038090.1"/>
    <property type="molecule type" value="Genomic_DNA"/>
</dbReference>
<accession>A0ACC0YJA3</accession>
<reference evidence="2" key="1">
    <citation type="journal article" date="2023" name="G3 (Bethesda)">
        <title>Genome assembly and association tests identify interacting loci associated with vigor, precocity, and sex in interspecific pistachio rootstocks.</title>
        <authorList>
            <person name="Palmer W."/>
            <person name="Jacygrad E."/>
            <person name="Sagayaradj S."/>
            <person name="Cavanaugh K."/>
            <person name="Han R."/>
            <person name="Bertier L."/>
            <person name="Beede B."/>
            <person name="Kafkas S."/>
            <person name="Golino D."/>
            <person name="Preece J."/>
            <person name="Michelmore R."/>
        </authorList>
    </citation>
    <scope>NUCLEOTIDE SEQUENCE [LARGE SCALE GENOMIC DNA]</scope>
</reference>
<dbReference type="Proteomes" id="UP001163603">
    <property type="component" value="Chromosome 6"/>
</dbReference>
<evidence type="ECO:0000313" key="2">
    <source>
        <dbReference type="Proteomes" id="UP001163603"/>
    </source>
</evidence>